<feature type="region of interest" description="Disordered" evidence="1">
    <location>
        <begin position="80"/>
        <end position="99"/>
    </location>
</feature>
<organism evidence="2 3">
    <name type="scientific">Pleurodeles waltl</name>
    <name type="common">Iberian ribbed newt</name>
    <dbReference type="NCBI Taxonomy" id="8319"/>
    <lineage>
        <taxon>Eukaryota</taxon>
        <taxon>Metazoa</taxon>
        <taxon>Chordata</taxon>
        <taxon>Craniata</taxon>
        <taxon>Vertebrata</taxon>
        <taxon>Euteleostomi</taxon>
        <taxon>Amphibia</taxon>
        <taxon>Batrachia</taxon>
        <taxon>Caudata</taxon>
        <taxon>Salamandroidea</taxon>
        <taxon>Salamandridae</taxon>
        <taxon>Pleurodelinae</taxon>
        <taxon>Pleurodeles</taxon>
    </lineage>
</organism>
<dbReference type="Proteomes" id="UP001066276">
    <property type="component" value="Chromosome 6"/>
</dbReference>
<dbReference type="EMBL" id="JANPWB010000010">
    <property type="protein sequence ID" value="KAJ1140565.1"/>
    <property type="molecule type" value="Genomic_DNA"/>
</dbReference>
<reference evidence="2" key="1">
    <citation type="journal article" date="2022" name="bioRxiv">
        <title>Sequencing and chromosome-scale assembly of the giantPleurodeles waltlgenome.</title>
        <authorList>
            <person name="Brown T."/>
            <person name="Elewa A."/>
            <person name="Iarovenko S."/>
            <person name="Subramanian E."/>
            <person name="Araus A.J."/>
            <person name="Petzold A."/>
            <person name="Susuki M."/>
            <person name="Suzuki K.-i.T."/>
            <person name="Hayashi T."/>
            <person name="Toyoda A."/>
            <person name="Oliveira C."/>
            <person name="Osipova E."/>
            <person name="Leigh N.D."/>
            <person name="Simon A."/>
            <person name="Yun M.H."/>
        </authorList>
    </citation>
    <scope>NUCLEOTIDE SEQUENCE</scope>
    <source>
        <strain evidence="2">20211129_DDA</strain>
        <tissue evidence="2">Liver</tissue>
    </source>
</reference>
<dbReference type="AlphaFoldDB" id="A0AAV7QKF5"/>
<evidence type="ECO:0000256" key="1">
    <source>
        <dbReference type="SAM" id="MobiDB-lite"/>
    </source>
</evidence>
<gene>
    <name evidence="2" type="ORF">NDU88_006915</name>
</gene>
<protein>
    <submittedName>
        <fullName evidence="2">Uncharacterized protein</fullName>
    </submittedName>
</protein>
<proteinExistence type="predicted"/>
<evidence type="ECO:0000313" key="3">
    <source>
        <dbReference type="Proteomes" id="UP001066276"/>
    </source>
</evidence>
<comment type="caution">
    <text evidence="2">The sequence shown here is derived from an EMBL/GenBank/DDBJ whole genome shotgun (WGS) entry which is preliminary data.</text>
</comment>
<sequence>MPDRLNHHGTSGLPAIKAAKETVSESNVGETKEEEAFRLELGFFREQTSGRGAEPGRNLDAKQESYSGCSLKRLSLTLLSTGKRTGGDKHADDESVATR</sequence>
<feature type="region of interest" description="Disordered" evidence="1">
    <location>
        <begin position="1"/>
        <end position="31"/>
    </location>
</feature>
<accession>A0AAV7QKF5</accession>
<name>A0AAV7QKF5_PLEWA</name>
<evidence type="ECO:0000313" key="2">
    <source>
        <dbReference type="EMBL" id="KAJ1140565.1"/>
    </source>
</evidence>
<keyword evidence="3" id="KW-1185">Reference proteome</keyword>